<sequence length="610" mass="67603">MSSRLGCSRMRRHKNANLIDLFFETGPSSSTELVSIATRPSIAMRAVSAFSTSYQIVSRPCREYDHRDIPIEEMRPRIPTENFTLLAMESKGEPLLPRLEKVTIQNGVLQRDSNSQLAALAILYSPSAKTVTLKRGRSFSPSFYNAFLPVALQQFPFAKQLTLESENQAGGRSFLLLRRICQMTTLEILDLRLPGSRIGLDPLLHMLQALPRLSSITLDAHFEFHQSSRRDFRCSAADLGLALDNLKSVHLFNRAESSLCQCLPKALFERMTRLTIIAKNTSVVDGSAGLLSREFVGRLAGIPTLKRLDLQGGIVSGTGSLLPVVQSLGIEELNVGVDRDPQPIPFALARSARSRRIPTLKVLSVGGLHATGHSQIAGVPITCLQQIAEDVCPGLLHLELELLPLCSEGAWEGLAVGGSPVQFVAEWLAALQICNFVSRSTLQTLVIRVRIWQRAMPLQAIRNLARIFDIIFPSLQEIQSLPHQWRGQTYVPPLSRTLAGIILPTTSGYAVTVLNQDRRDVTIGLHSWSSSGQGKFYPRLEARGAGLGVLTLSMHLWGSKPQLAIGRGRATGGVMTVRPFTEKEYDAKFWTEEWTHIEELRRFYGKERDA</sequence>
<protein>
    <recommendedName>
        <fullName evidence="3">RNI-like protein</fullName>
    </recommendedName>
</protein>
<accession>A0A4Y7TYF5</accession>
<comment type="caution">
    <text evidence="1">The sequence shown here is derived from an EMBL/GenBank/DDBJ whole genome shotgun (WGS) entry which is preliminary data.</text>
</comment>
<proteinExistence type="predicted"/>
<organism evidence="1 2">
    <name type="scientific">Coprinellus micaceus</name>
    <name type="common">Glistening ink-cap mushroom</name>
    <name type="synonym">Coprinus micaceus</name>
    <dbReference type="NCBI Taxonomy" id="71717"/>
    <lineage>
        <taxon>Eukaryota</taxon>
        <taxon>Fungi</taxon>
        <taxon>Dikarya</taxon>
        <taxon>Basidiomycota</taxon>
        <taxon>Agaricomycotina</taxon>
        <taxon>Agaricomycetes</taxon>
        <taxon>Agaricomycetidae</taxon>
        <taxon>Agaricales</taxon>
        <taxon>Agaricineae</taxon>
        <taxon>Psathyrellaceae</taxon>
        <taxon>Coprinellus</taxon>
    </lineage>
</organism>
<evidence type="ECO:0000313" key="2">
    <source>
        <dbReference type="Proteomes" id="UP000298030"/>
    </source>
</evidence>
<dbReference type="AlphaFoldDB" id="A0A4Y7TYF5"/>
<dbReference type="STRING" id="71717.A0A4Y7TYF5"/>
<dbReference type="EMBL" id="QPFP01000002">
    <property type="protein sequence ID" value="TEB38642.1"/>
    <property type="molecule type" value="Genomic_DNA"/>
</dbReference>
<dbReference type="Proteomes" id="UP000298030">
    <property type="component" value="Unassembled WGS sequence"/>
</dbReference>
<reference evidence="1 2" key="1">
    <citation type="journal article" date="2019" name="Nat. Ecol. Evol.">
        <title>Megaphylogeny resolves global patterns of mushroom evolution.</title>
        <authorList>
            <person name="Varga T."/>
            <person name="Krizsan K."/>
            <person name="Foldi C."/>
            <person name="Dima B."/>
            <person name="Sanchez-Garcia M."/>
            <person name="Sanchez-Ramirez S."/>
            <person name="Szollosi G.J."/>
            <person name="Szarkandi J.G."/>
            <person name="Papp V."/>
            <person name="Albert L."/>
            <person name="Andreopoulos W."/>
            <person name="Angelini C."/>
            <person name="Antonin V."/>
            <person name="Barry K.W."/>
            <person name="Bougher N.L."/>
            <person name="Buchanan P."/>
            <person name="Buyck B."/>
            <person name="Bense V."/>
            <person name="Catcheside P."/>
            <person name="Chovatia M."/>
            <person name="Cooper J."/>
            <person name="Damon W."/>
            <person name="Desjardin D."/>
            <person name="Finy P."/>
            <person name="Geml J."/>
            <person name="Haridas S."/>
            <person name="Hughes K."/>
            <person name="Justo A."/>
            <person name="Karasinski D."/>
            <person name="Kautmanova I."/>
            <person name="Kiss B."/>
            <person name="Kocsube S."/>
            <person name="Kotiranta H."/>
            <person name="LaButti K.M."/>
            <person name="Lechner B.E."/>
            <person name="Liimatainen K."/>
            <person name="Lipzen A."/>
            <person name="Lukacs Z."/>
            <person name="Mihaltcheva S."/>
            <person name="Morgado L.N."/>
            <person name="Niskanen T."/>
            <person name="Noordeloos M.E."/>
            <person name="Ohm R.A."/>
            <person name="Ortiz-Santana B."/>
            <person name="Ovrebo C."/>
            <person name="Racz N."/>
            <person name="Riley R."/>
            <person name="Savchenko A."/>
            <person name="Shiryaev A."/>
            <person name="Soop K."/>
            <person name="Spirin V."/>
            <person name="Szebenyi C."/>
            <person name="Tomsovsky M."/>
            <person name="Tulloss R.E."/>
            <person name="Uehling J."/>
            <person name="Grigoriev I.V."/>
            <person name="Vagvolgyi C."/>
            <person name="Papp T."/>
            <person name="Martin F.M."/>
            <person name="Miettinen O."/>
            <person name="Hibbett D.S."/>
            <person name="Nagy L.G."/>
        </authorList>
    </citation>
    <scope>NUCLEOTIDE SEQUENCE [LARGE SCALE GENOMIC DNA]</scope>
    <source>
        <strain evidence="1 2">FP101781</strain>
    </source>
</reference>
<keyword evidence="2" id="KW-1185">Reference proteome</keyword>
<dbReference type="OrthoDB" id="2447803at2759"/>
<dbReference type="Gene3D" id="3.80.10.10">
    <property type="entry name" value="Ribonuclease Inhibitor"/>
    <property type="match status" value="1"/>
</dbReference>
<dbReference type="InterPro" id="IPR032675">
    <property type="entry name" value="LRR_dom_sf"/>
</dbReference>
<evidence type="ECO:0000313" key="1">
    <source>
        <dbReference type="EMBL" id="TEB38642.1"/>
    </source>
</evidence>
<name>A0A4Y7TYF5_COPMI</name>
<gene>
    <name evidence="1" type="ORF">FA13DRAFT_1769849</name>
</gene>
<dbReference type="SUPFAM" id="SSF52047">
    <property type="entry name" value="RNI-like"/>
    <property type="match status" value="1"/>
</dbReference>
<evidence type="ECO:0008006" key="3">
    <source>
        <dbReference type="Google" id="ProtNLM"/>
    </source>
</evidence>